<evidence type="ECO:0000259" key="3">
    <source>
        <dbReference type="Pfam" id="PF01557"/>
    </source>
</evidence>
<keyword evidence="4" id="KW-0378">Hydrolase</keyword>
<dbReference type="RefSeq" id="WP_063250727.1">
    <property type="nucleotide sequence ID" value="NZ_LQQR01000045.1"/>
</dbReference>
<organism evidence="4 5">
    <name type="scientific">Brevibacterium casei</name>
    <dbReference type="NCBI Taxonomy" id="33889"/>
    <lineage>
        <taxon>Bacteria</taxon>
        <taxon>Bacillati</taxon>
        <taxon>Actinomycetota</taxon>
        <taxon>Actinomycetes</taxon>
        <taxon>Micrococcales</taxon>
        <taxon>Brevibacteriaceae</taxon>
        <taxon>Brevibacterium</taxon>
    </lineage>
</organism>
<dbReference type="Gene3D" id="3.90.850.10">
    <property type="entry name" value="Fumarylacetoacetase-like, C-terminal domain"/>
    <property type="match status" value="1"/>
</dbReference>
<evidence type="ECO:0000256" key="1">
    <source>
        <dbReference type="ARBA" id="ARBA00010211"/>
    </source>
</evidence>
<sequence>MSIRDLLPAEATGTFLGRLRVPGRRAPVPVLVTGNAVHDVSDIDPTVSGILETPDLPRRLDEVRTRPADWAVDDVSTPAAAAPGSADAPVLLAPIDLQVIKACGVTFAGSMVERLIEERCDGDPARAQSVRAELAEAVTADLTAIVPGSAEAARLKEALIAKGWWSQYLEVGIGPDPEVFTKGPVLSAVGSGDAVGIPAFSQWSNPEPELVLVVDSTGTIHGVTMGNDVNLRDIEGRSALLLGMAKDNNRSTAIGPLIRLFDETFGLEDARSLELRLTVTGDDGCKLTGVNSVGSLSRGFEDLVSAAHGRHHQYPDGFVLFTGTLFAPTEDRNAAGLGFTHHLGDVVMIANDHLGALRNTVGRSEDLPAWDYGIRTLFADIGAGQR</sequence>
<accession>A0AB34XNJ4</accession>
<dbReference type="PANTHER" id="PTHR42796:SF7">
    <property type="entry name" value="2-DEHYDRO-3-DEOXY-D-ARABINONATE DEHYDRATASE"/>
    <property type="match status" value="1"/>
</dbReference>
<dbReference type="SUPFAM" id="SSF56529">
    <property type="entry name" value="FAH"/>
    <property type="match status" value="1"/>
</dbReference>
<name>A0AB34XNJ4_9MICO</name>
<proteinExistence type="inferred from homology"/>
<gene>
    <name evidence="4" type="ORF">AVW13_02540</name>
</gene>
<dbReference type="Proteomes" id="UP000076612">
    <property type="component" value="Unassembled WGS sequence"/>
</dbReference>
<dbReference type="InterPro" id="IPR051121">
    <property type="entry name" value="FAH"/>
</dbReference>
<dbReference type="EMBL" id="LQQR01000045">
    <property type="protein sequence ID" value="KZE13313.1"/>
    <property type="molecule type" value="Genomic_DNA"/>
</dbReference>
<dbReference type="Pfam" id="PF01557">
    <property type="entry name" value="FAA_hydrolase"/>
    <property type="match status" value="1"/>
</dbReference>
<keyword evidence="2" id="KW-0479">Metal-binding</keyword>
<dbReference type="GO" id="GO:0016787">
    <property type="term" value="F:hydrolase activity"/>
    <property type="evidence" value="ECO:0007669"/>
    <property type="project" value="UniProtKB-KW"/>
</dbReference>
<dbReference type="InterPro" id="IPR036663">
    <property type="entry name" value="Fumarylacetoacetase_C_sf"/>
</dbReference>
<evidence type="ECO:0000313" key="5">
    <source>
        <dbReference type="Proteomes" id="UP000076612"/>
    </source>
</evidence>
<dbReference type="GO" id="GO:0046872">
    <property type="term" value="F:metal ion binding"/>
    <property type="evidence" value="ECO:0007669"/>
    <property type="project" value="UniProtKB-KW"/>
</dbReference>
<protein>
    <submittedName>
        <fullName evidence="4">Fumarylacetoacetate hydrolase</fullName>
    </submittedName>
</protein>
<feature type="domain" description="Fumarylacetoacetase-like C-terminal" evidence="3">
    <location>
        <begin position="176"/>
        <end position="361"/>
    </location>
</feature>
<evidence type="ECO:0000313" key="4">
    <source>
        <dbReference type="EMBL" id="KZE13313.1"/>
    </source>
</evidence>
<comment type="similarity">
    <text evidence="1">Belongs to the FAH family.</text>
</comment>
<dbReference type="AlphaFoldDB" id="A0AB34XNJ4"/>
<reference evidence="5" key="1">
    <citation type="submission" date="2016-01" db="EMBL/GenBank/DDBJ databases">
        <title>Draft genome of Chromobacterium sp. F49.</title>
        <authorList>
            <person name="Hong K.W."/>
        </authorList>
    </citation>
    <scope>NUCLEOTIDE SEQUENCE [LARGE SCALE GENOMIC DNA]</scope>
    <source>
        <strain evidence="5">M40</strain>
    </source>
</reference>
<dbReference type="GO" id="GO:0044281">
    <property type="term" value="P:small molecule metabolic process"/>
    <property type="evidence" value="ECO:0007669"/>
    <property type="project" value="UniProtKB-ARBA"/>
</dbReference>
<dbReference type="PANTHER" id="PTHR42796">
    <property type="entry name" value="FUMARYLACETOACETATE HYDROLASE DOMAIN-CONTAINING PROTEIN 2A-RELATED"/>
    <property type="match status" value="1"/>
</dbReference>
<comment type="caution">
    <text evidence="4">The sequence shown here is derived from an EMBL/GenBank/DDBJ whole genome shotgun (WGS) entry which is preliminary data.</text>
</comment>
<evidence type="ECO:0000256" key="2">
    <source>
        <dbReference type="ARBA" id="ARBA00022723"/>
    </source>
</evidence>
<dbReference type="InterPro" id="IPR011234">
    <property type="entry name" value="Fumarylacetoacetase-like_C"/>
</dbReference>